<feature type="compositionally biased region" description="Gly residues" evidence="1">
    <location>
        <begin position="133"/>
        <end position="143"/>
    </location>
</feature>
<feature type="region of interest" description="Disordered" evidence="1">
    <location>
        <begin position="1"/>
        <end position="52"/>
    </location>
</feature>
<evidence type="ECO:0000313" key="3">
    <source>
        <dbReference type="Proteomes" id="UP000580718"/>
    </source>
</evidence>
<organism evidence="2 3">
    <name type="scientific">Modestobacter versicolor</name>
    <dbReference type="NCBI Taxonomy" id="429133"/>
    <lineage>
        <taxon>Bacteria</taxon>
        <taxon>Bacillati</taxon>
        <taxon>Actinomycetota</taxon>
        <taxon>Actinomycetes</taxon>
        <taxon>Geodermatophilales</taxon>
        <taxon>Geodermatophilaceae</taxon>
        <taxon>Modestobacter</taxon>
    </lineage>
</organism>
<reference evidence="2 3" key="1">
    <citation type="submission" date="2020-08" db="EMBL/GenBank/DDBJ databases">
        <title>Sequencing the genomes of 1000 actinobacteria strains.</title>
        <authorList>
            <person name="Klenk H.-P."/>
        </authorList>
    </citation>
    <scope>NUCLEOTIDE SEQUENCE [LARGE SCALE GENOMIC DNA]</scope>
    <source>
        <strain evidence="2 3">DSM 16678</strain>
    </source>
</reference>
<dbReference type="Proteomes" id="UP000580718">
    <property type="component" value="Unassembled WGS sequence"/>
</dbReference>
<evidence type="ECO:0000256" key="1">
    <source>
        <dbReference type="SAM" id="MobiDB-lite"/>
    </source>
</evidence>
<comment type="caution">
    <text evidence="2">The sequence shown here is derived from an EMBL/GenBank/DDBJ whole genome shotgun (WGS) entry which is preliminary data.</text>
</comment>
<accession>A0A839XYI7</accession>
<evidence type="ECO:0000313" key="2">
    <source>
        <dbReference type="EMBL" id="MBB3675629.1"/>
    </source>
</evidence>
<proteinExistence type="predicted"/>
<feature type="compositionally biased region" description="Basic and acidic residues" evidence="1">
    <location>
        <begin position="22"/>
        <end position="52"/>
    </location>
</feature>
<gene>
    <name evidence="2" type="ORF">FHX36_001364</name>
</gene>
<dbReference type="EMBL" id="JACIBU010000001">
    <property type="protein sequence ID" value="MBB3675629.1"/>
    <property type="molecule type" value="Genomic_DNA"/>
</dbReference>
<feature type="region of interest" description="Disordered" evidence="1">
    <location>
        <begin position="111"/>
        <end position="143"/>
    </location>
</feature>
<protein>
    <submittedName>
        <fullName evidence="2">Uncharacterized protein</fullName>
    </submittedName>
</protein>
<dbReference type="RefSeq" id="WP_183513631.1">
    <property type="nucleotide sequence ID" value="NZ_JACIBU010000001.1"/>
</dbReference>
<name>A0A839XYI7_9ACTN</name>
<sequence length="143" mass="14901">MGTSMRTSPRARSGELIGRGGQPDDHGHLPADPHHDVQVDGARRPGAAGDREPRVAGLVARQSGGELQQGVVVEPRRRPPGEAGHVGGEIAGRVAVPVGVPQHEGVASLVHGAEPREWRPRTAAAAVPEDGGCWRGEGTGYWS</sequence>
<dbReference type="AlphaFoldDB" id="A0A839XYI7"/>